<protein>
    <submittedName>
        <fullName evidence="2">Uncharacterized protein</fullName>
    </submittedName>
</protein>
<reference evidence="2" key="1">
    <citation type="submission" date="2022-11" db="UniProtKB">
        <authorList>
            <consortium name="WormBaseParasite"/>
        </authorList>
    </citation>
    <scope>IDENTIFICATION</scope>
</reference>
<name>A0AC35G4A8_9BILA</name>
<accession>A0AC35G4A8</accession>
<dbReference type="WBParaSite" id="PS1159_v2.g23615.t1">
    <property type="protein sequence ID" value="PS1159_v2.g23615.t1"/>
    <property type="gene ID" value="PS1159_v2.g23615"/>
</dbReference>
<evidence type="ECO:0000313" key="2">
    <source>
        <dbReference type="WBParaSite" id="PS1159_v2.g23615.t1"/>
    </source>
</evidence>
<dbReference type="Proteomes" id="UP000887580">
    <property type="component" value="Unplaced"/>
</dbReference>
<proteinExistence type="predicted"/>
<sequence>MSKRIPNLFNFDENNPYFIDFMKKYAEQRESFKFIRMTEDIQHMSNYLNDIRLCFIAITITIYIVLIGWFIYFCVKRNRRNVNGGNVRRPRSQWDYQGENQNNPSQTDDLVSVRSDGQIGMTGISTTPAPYTMGRNHRGPTPSFMRHGLQMNHAQQTTRLVADSNEGTVKHQISSTNNTSSSNNPTTNNPPNNNIGFTLQNLPSKHSEINGNGITGPTDTVTTTTAASTTNNGRNFDRTITSGGDGSRSLRHKEPISDM</sequence>
<evidence type="ECO:0000313" key="1">
    <source>
        <dbReference type="Proteomes" id="UP000887580"/>
    </source>
</evidence>
<organism evidence="1 2">
    <name type="scientific">Panagrolaimus sp. PS1159</name>
    <dbReference type="NCBI Taxonomy" id="55785"/>
    <lineage>
        <taxon>Eukaryota</taxon>
        <taxon>Metazoa</taxon>
        <taxon>Ecdysozoa</taxon>
        <taxon>Nematoda</taxon>
        <taxon>Chromadorea</taxon>
        <taxon>Rhabditida</taxon>
        <taxon>Tylenchina</taxon>
        <taxon>Panagrolaimomorpha</taxon>
        <taxon>Panagrolaimoidea</taxon>
        <taxon>Panagrolaimidae</taxon>
        <taxon>Panagrolaimus</taxon>
    </lineage>
</organism>